<dbReference type="OrthoDB" id="9806226at2"/>
<dbReference type="GO" id="GO:0051301">
    <property type="term" value="P:cell division"/>
    <property type="evidence" value="ECO:0007669"/>
    <property type="project" value="UniProtKB-KW"/>
</dbReference>
<evidence type="ECO:0000256" key="3">
    <source>
        <dbReference type="ARBA" id="ARBA00022829"/>
    </source>
</evidence>
<sequence length="189" mass="20364">MEIQELSNTLEAVLFASGEPVECKRICEALGTDITSIEDAVALLEEKYADNSGIELLRLDSAFQLATKQEYAPHIKSVLEIKRNSALSPAAMEALTIIAYNQPVTKAFVESVRGVDSSGVVNSLVEKGLLSEAGRLDLPGRPIAYATTETFLRAFRLSSLKDLPPLPEQSGQVTIDEVIEAAQAAEDGE</sequence>
<dbReference type="PANTHER" id="PTHR34298:SF2">
    <property type="entry name" value="SEGREGATION AND CONDENSATION PROTEIN B"/>
    <property type="match status" value="1"/>
</dbReference>
<dbReference type="PANTHER" id="PTHR34298">
    <property type="entry name" value="SEGREGATION AND CONDENSATION PROTEIN B"/>
    <property type="match status" value="1"/>
</dbReference>
<organism evidence="5 6">
    <name type="scientific">Ruminococcus albus</name>
    <dbReference type="NCBI Taxonomy" id="1264"/>
    <lineage>
        <taxon>Bacteria</taxon>
        <taxon>Bacillati</taxon>
        <taxon>Bacillota</taxon>
        <taxon>Clostridia</taxon>
        <taxon>Eubacteriales</taxon>
        <taxon>Oscillospiraceae</taxon>
        <taxon>Ruminococcus</taxon>
    </lineage>
</organism>
<dbReference type="PIRSF" id="PIRSF019345">
    <property type="entry name" value="ScpB"/>
    <property type="match status" value="1"/>
</dbReference>
<evidence type="ECO:0000256" key="4">
    <source>
        <dbReference type="ARBA" id="ARBA00023306"/>
    </source>
</evidence>
<dbReference type="Proteomes" id="UP000186015">
    <property type="component" value="Unassembled WGS sequence"/>
</dbReference>
<dbReference type="SUPFAM" id="SSF46785">
    <property type="entry name" value="Winged helix' DNA-binding domain"/>
    <property type="match status" value="2"/>
</dbReference>
<dbReference type="AlphaFoldDB" id="A0A1H7LYI5"/>
<dbReference type="InterPro" id="IPR036390">
    <property type="entry name" value="WH_DNA-bd_sf"/>
</dbReference>
<evidence type="ECO:0000313" key="6">
    <source>
        <dbReference type="Proteomes" id="UP000186015"/>
    </source>
</evidence>
<dbReference type="Gene3D" id="1.10.10.10">
    <property type="entry name" value="Winged helix-like DNA-binding domain superfamily/Winged helix DNA-binding domain"/>
    <property type="match status" value="2"/>
</dbReference>
<dbReference type="RefSeq" id="WP_074833965.1">
    <property type="nucleotide sequence ID" value="NZ_FOAT01000010.1"/>
</dbReference>
<reference evidence="5 6" key="1">
    <citation type="submission" date="2016-10" db="EMBL/GenBank/DDBJ databases">
        <authorList>
            <person name="de Groot N.N."/>
        </authorList>
    </citation>
    <scope>NUCLEOTIDE SEQUENCE [LARGE SCALE GENOMIC DNA]</scope>
    <source>
        <strain evidence="5 6">KH2T6</strain>
    </source>
</reference>
<name>A0A1H7LYI5_RUMAL</name>
<protein>
    <submittedName>
        <fullName evidence="5">Segregation and condensation protein B</fullName>
    </submittedName>
</protein>
<evidence type="ECO:0000313" key="5">
    <source>
        <dbReference type="EMBL" id="SEL04070.1"/>
    </source>
</evidence>
<keyword evidence="2" id="KW-0132">Cell division</keyword>
<dbReference type="EMBL" id="FOAT01000010">
    <property type="protein sequence ID" value="SEL04070.1"/>
    <property type="molecule type" value="Genomic_DNA"/>
</dbReference>
<dbReference type="NCBIfam" id="TIGR00281">
    <property type="entry name" value="SMC-Scp complex subunit ScpB"/>
    <property type="match status" value="1"/>
</dbReference>
<dbReference type="GO" id="GO:0051304">
    <property type="term" value="P:chromosome separation"/>
    <property type="evidence" value="ECO:0007669"/>
    <property type="project" value="InterPro"/>
</dbReference>
<keyword evidence="4" id="KW-0131">Cell cycle</keyword>
<evidence type="ECO:0000256" key="2">
    <source>
        <dbReference type="ARBA" id="ARBA00022618"/>
    </source>
</evidence>
<keyword evidence="1" id="KW-0963">Cytoplasm</keyword>
<gene>
    <name evidence="5" type="ORF">SAMN05216469_11056</name>
</gene>
<dbReference type="Pfam" id="PF04079">
    <property type="entry name" value="SMC_ScpB"/>
    <property type="match status" value="1"/>
</dbReference>
<accession>A0A1H7LYI5</accession>
<dbReference type="InterPro" id="IPR036388">
    <property type="entry name" value="WH-like_DNA-bd_sf"/>
</dbReference>
<keyword evidence="3" id="KW-0159">Chromosome partition</keyword>
<dbReference type="InterPro" id="IPR005234">
    <property type="entry name" value="ScpB_csome_segregation"/>
</dbReference>
<proteinExistence type="predicted"/>
<evidence type="ECO:0000256" key="1">
    <source>
        <dbReference type="ARBA" id="ARBA00022490"/>
    </source>
</evidence>